<evidence type="ECO:0000313" key="12">
    <source>
        <dbReference type="EnsemblMetazoa" id="Aqu2.1.27881_001"/>
    </source>
</evidence>
<dbReference type="OrthoDB" id="6017243at2759"/>
<keyword evidence="6 7" id="KW-0862">Zinc</keyword>
<evidence type="ECO:0000259" key="9">
    <source>
        <dbReference type="PROSITE" id="PS50089"/>
    </source>
</evidence>
<dbReference type="InterPro" id="IPR008974">
    <property type="entry name" value="TRAF-like"/>
</dbReference>
<dbReference type="Pfam" id="PF22486">
    <property type="entry name" value="MATH_2"/>
    <property type="match status" value="1"/>
</dbReference>
<keyword evidence="13" id="KW-1185">Reference proteome</keyword>
<sequence length="634" mass="72027">MASNSYDSCSSSMVDRVVDFDITSFDFDEPHYVDALPKGLDTTCSICFAPLHEDPFINIDCGHHFCGSCTSRITQCPECRCILRAVTDKGLRRTLLSLQVYCNKKNEGCAWKGDLGELGSHRNDCLYVNIQCSACSNDVLKCQIDKHRKEECPFRPANCEHCGVDCSWLELHEIHIDECSLCPLTCLCGKIIPRGEMERHEGFECPKATVVCEAHKYGCTWEGPREDHEKHFRDNWISHFSRMCDRHCDIKVEMTEEKIQKCMEDISGVQSDIDNCRKELSKKMEHAIDKSNKELSNQVESAQVRIDRCKENIRDLRIDKDEEINLLYKLSQEKIDECMKEIGDLKNEIEEKNETILSLDQRISDLEVIFCDHVDLYLRMSELQKRMEEEMSIILKKAETAAPHIQKPLEPPSVANMEGKMDMVLKKAETTAPLIQKPLEPPPVAAGVTVAKKSAKNKSKEHGDNAASKNIVGEAKANPGCPAKPIMKEKPSCTYILNFPSAQGKVPKEVYSSPQFYAGFYKMRLRVHPYGCGNGKGQYLSVYICLVKGKYDEEFAEWPFRGKVTVELEHNANGKPHSKTIIYHKHTPESFSTVDVETQSSKGNGLPTFLAHTELDQYMKLNRLVFKVYVKVNV</sequence>
<evidence type="ECO:0000259" key="10">
    <source>
        <dbReference type="PROSITE" id="PS50144"/>
    </source>
</evidence>
<feature type="coiled-coil region" evidence="8">
    <location>
        <begin position="292"/>
        <end position="362"/>
    </location>
</feature>
<gene>
    <name evidence="12" type="primary">105313281</name>
</gene>
<dbReference type="GO" id="GO:0043122">
    <property type="term" value="P:regulation of canonical NF-kappaB signal transduction"/>
    <property type="evidence" value="ECO:0007669"/>
    <property type="project" value="TreeGrafter"/>
</dbReference>
<dbReference type="PROSITE" id="PS50144">
    <property type="entry name" value="MATH"/>
    <property type="match status" value="1"/>
</dbReference>
<dbReference type="Gene3D" id="3.30.40.10">
    <property type="entry name" value="Zinc/RING finger domain, C3HC4 (zinc finger)"/>
    <property type="match status" value="3"/>
</dbReference>
<dbReference type="SUPFAM" id="SSF57850">
    <property type="entry name" value="RING/U-box"/>
    <property type="match status" value="1"/>
</dbReference>
<reference evidence="12" key="2">
    <citation type="submission" date="2017-05" db="UniProtKB">
        <authorList>
            <consortium name="EnsemblMetazoa"/>
        </authorList>
    </citation>
    <scope>IDENTIFICATION</scope>
</reference>
<dbReference type="InParanoid" id="A0A1X7UKB0"/>
<dbReference type="PROSITE" id="PS50089">
    <property type="entry name" value="ZF_RING_2"/>
    <property type="match status" value="1"/>
</dbReference>
<dbReference type="STRING" id="400682.A0A1X7UKB0"/>
<dbReference type="InterPro" id="IPR002083">
    <property type="entry name" value="MATH/TRAF_dom"/>
</dbReference>
<evidence type="ECO:0000256" key="5">
    <source>
        <dbReference type="ARBA" id="ARBA00022771"/>
    </source>
</evidence>
<organism evidence="12">
    <name type="scientific">Amphimedon queenslandica</name>
    <name type="common">Sponge</name>
    <dbReference type="NCBI Taxonomy" id="400682"/>
    <lineage>
        <taxon>Eukaryota</taxon>
        <taxon>Metazoa</taxon>
        <taxon>Porifera</taxon>
        <taxon>Demospongiae</taxon>
        <taxon>Heteroscleromorpha</taxon>
        <taxon>Haplosclerida</taxon>
        <taxon>Niphatidae</taxon>
        <taxon>Amphimedon</taxon>
    </lineage>
</organism>
<dbReference type="EnsemblMetazoa" id="Aqu2.1.27881_001">
    <property type="protein sequence ID" value="Aqu2.1.27881_001"/>
    <property type="gene ID" value="Aqu2.1.27881"/>
</dbReference>
<dbReference type="PANTHER" id="PTHR10131:SF94">
    <property type="entry name" value="TNF RECEPTOR-ASSOCIATED FACTOR 4"/>
    <property type="match status" value="1"/>
</dbReference>
<dbReference type="GO" id="GO:0008270">
    <property type="term" value="F:zinc ion binding"/>
    <property type="evidence" value="ECO:0007669"/>
    <property type="project" value="UniProtKB-KW"/>
</dbReference>
<keyword evidence="8" id="KW-0175">Coiled coil</keyword>
<dbReference type="KEGG" id="aqu:105313281"/>
<dbReference type="Pfam" id="PF02176">
    <property type="entry name" value="zf-TRAF"/>
    <property type="match status" value="1"/>
</dbReference>
<dbReference type="InterPro" id="IPR001293">
    <property type="entry name" value="Znf_TRAF"/>
</dbReference>
<evidence type="ECO:0008006" key="14">
    <source>
        <dbReference type="Google" id="ProtNLM"/>
    </source>
</evidence>
<evidence type="ECO:0000259" key="11">
    <source>
        <dbReference type="PROSITE" id="PS50145"/>
    </source>
</evidence>
<dbReference type="SMART" id="SM00184">
    <property type="entry name" value="RING"/>
    <property type="match status" value="1"/>
</dbReference>
<feature type="domain" description="MATH" evidence="10">
    <location>
        <begin position="489"/>
        <end position="630"/>
    </location>
</feature>
<dbReference type="Gene3D" id="2.60.210.10">
    <property type="entry name" value="Apoptosis, Tumor Necrosis Factor Receptor Associated Protein 2, Chain A"/>
    <property type="match status" value="1"/>
</dbReference>
<dbReference type="Proteomes" id="UP000007879">
    <property type="component" value="Unassembled WGS sequence"/>
</dbReference>
<name>A0A1X7UKB0_AMPQE</name>
<dbReference type="EnsemblMetazoa" id="XM_011406575.1">
    <property type="protein sequence ID" value="XP_011404877.1"/>
    <property type="gene ID" value="LOC105313281"/>
</dbReference>
<dbReference type="SUPFAM" id="SSF49599">
    <property type="entry name" value="TRAF domain-like"/>
    <property type="match status" value="2"/>
</dbReference>
<accession>A0A1X7UKB0</accession>
<proteinExistence type="predicted"/>
<dbReference type="eggNOG" id="KOG0297">
    <property type="taxonomic scope" value="Eukaryota"/>
</dbReference>
<dbReference type="InterPro" id="IPR001841">
    <property type="entry name" value="Znf_RING"/>
</dbReference>
<dbReference type="Gene3D" id="1.10.287.1490">
    <property type="match status" value="1"/>
</dbReference>
<evidence type="ECO:0000313" key="13">
    <source>
        <dbReference type="Proteomes" id="UP000007879"/>
    </source>
</evidence>
<evidence type="ECO:0000256" key="1">
    <source>
        <dbReference type="ARBA" id="ARBA00004496"/>
    </source>
</evidence>
<protein>
    <recommendedName>
        <fullName evidence="14">RING-type E3 ubiquitin transferase</fullName>
    </recommendedName>
</protein>
<keyword evidence="2" id="KW-0963">Cytoplasm</keyword>
<feature type="domain" description="TRAF-type" evidence="11">
    <location>
        <begin position="147"/>
        <end position="229"/>
    </location>
</feature>
<dbReference type="AlphaFoldDB" id="A0A1X7UKB0"/>
<dbReference type="PANTHER" id="PTHR10131">
    <property type="entry name" value="TNF RECEPTOR ASSOCIATED FACTOR"/>
    <property type="match status" value="1"/>
</dbReference>
<evidence type="ECO:0000256" key="8">
    <source>
        <dbReference type="SAM" id="Coils"/>
    </source>
</evidence>
<reference evidence="13" key="1">
    <citation type="journal article" date="2010" name="Nature">
        <title>The Amphimedon queenslandica genome and the evolution of animal complexity.</title>
        <authorList>
            <person name="Srivastava M."/>
            <person name="Simakov O."/>
            <person name="Chapman J."/>
            <person name="Fahey B."/>
            <person name="Gauthier M.E."/>
            <person name="Mitros T."/>
            <person name="Richards G.S."/>
            <person name="Conaco C."/>
            <person name="Dacre M."/>
            <person name="Hellsten U."/>
            <person name="Larroux C."/>
            <person name="Putnam N.H."/>
            <person name="Stanke M."/>
            <person name="Adamska M."/>
            <person name="Darling A."/>
            <person name="Degnan S.M."/>
            <person name="Oakley T.H."/>
            <person name="Plachetzki D.C."/>
            <person name="Zhai Y."/>
            <person name="Adamski M."/>
            <person name="Calcino A."/>
            <person name="Cummins S.F."/>
            <person name="Goodstein D.M."/>
            <person name="Harris C."/>
            <person name="Jackson D.J."/>
            <person name="Leys S.P."/>
            <person name="Shu S."/>
            <person name="Woodcroft B.J."/>
            <person name="Vervoort M."/>
            <person name="Kosik K.S."/>
            <person name="Manning G."/>
            <person name="Degnan B.M."/>
            <person name="Rokhsar D.S."/>
        </authorList>
    </citation>
    <scope>NUCLEOTIDE SEQUENCE [LARGE SCALE GENOMIC DNA]</scope>
</reference>
<feature type="zinc finger region" description="TRAF-type" evidence="7">
    <location>
        <begin position="147"/>
        <end position="229"/>
    </location>
</feature>
<feature type="domain" description="RING-type" evidence="9">
    <location>
        <begin position="44"/>
        <end position="80"/>
    </location>
</feature>
<keyword evidence="3 7" id="KW-0479">Metal-binding</keyword>
<dbReference type="OMA" id="ELEHNAN"/>
<evidence type="ECO:0000256" key="6">
    <source>
        <dbReference type="ARBA" id="ARBA00022833"/>
    </source>
</evidence>
<comment type="subcellular location">
    <subcellularLocation>
        <location evidence="1">Cytoplasm</location>
    </subcellularLocation>
</comment>
<evidence type="ECO:0000256" key="3">
    <source>
        <dbReference type="ARBA" id="ARBA00022723"/>
    </source>
</evidence>
<dbReference type="InterPro" id="IPR013083">
    <property type="entry name" value="Znf_RING/FYVE/PHD"/>
</dbReference>
<dbReference type="PROSITE" id="PS50145">
    <property type="entry name" value="ZF_TRAF"/>
    <property type="match status" value="1"/>
</dbReference>
<evidence type="ECO:0000256" key="2">
    <source>
        <dbReference type="ARBA" id="ARBA00022490"/>
    </source>
</evidence>
<keyword evidence="4" id="KW-0677">Repeat</keyword>
<evidence type="ECO:0000256" key="4">
    <source>
        <dbReference type="ARBA" id="ARBA00022737"/>
    </source>
</evidence>
<dbReference type="SMART" id="SM00061">
    <property type="entry name" value="MATH"/>
    <property type="match status" value="1"/>
</dbReference>
<keyword evidence="5 7" id="KW-0863">Zinc-finger</keyword>
<dbReference type="GO" id="GO:0005737">
    <property type="term" value="C:cytoplasm"/>
    <property type="evidence" value="ECO:0007669"/>
    <property type="project" value="UniProtKB-SubCell"/>
</dbReference>
<evidence type="ECO:0000256" key="7">
    <source>
        <dbReference type="PROSITE-ProRule" id="PRU00207"/>
    </source>
</evidence>